<keyword evidence="3" id="KW-1185">Reference proteome</keyword>
<feature type="compositionally biased region" description="Polar residues" evidence="1">
    <location>
        <begin position="13"/>
        <end position="25"/>
    </location>
</feature>
<dbReference type="AlphaFoldDB" id="A0A5B7H6N2"/>
<proteinExistence type="predicted"/>
<reference evidence="2 3" key="1">
    <citation type="submission" date="2019-05" db="EMBL/GenBank/DDBJ databases">
        <title>Another draft genome of Portunus trituberculatus and its Hox gene families provides insights of decapod evolution.</title>
        <authorList>
            <person name="Jeong J.-H."/>
            <person name="Song I."/>
            <person name="Kim S."/>
            <person name="Choi T."/>
            <person name="Kim D."/>
            <person name="Ryu S."/>
            <person name="Kim W."/>
        </authorList>
    </citation>
    <scope>NUCLEOTIDE SEQUENCE [LARGE SCALE GENOMIC DNA]</scope>
    <source>
        <tissue evidence="2">Muscle</tissue>
    </source>
</reference>
<evidence type="ECO:0000256" key="1">
    <source>
        <dbReference type="SAM" id="MobiDB-lite"/>
    </source>
</evidence>
<evidence type="ECO:0000313" key="2">
    <source>
        <dbReference type="EMBL" id="MPC65285.1"/>
    </source>
</evidence>
<feature type="compositionally biased region" description="Basic and acidic residues" evidence="1">
    <location>
        <begin position="1"/>
        <end position="12"/>
    </location>
</feature>
<name>A0A5B7H6N2_PORTR</name>
<evidence type="ECO:0000313" key="3">
    <source>
        <dbReference type="Proteomes" id="UP000324222"/>
    </source>
</evidence>
<dbReference type="Proteomes" id="UP000324222">
    <property type="component" value="Unassembled WGS sequence"/>
</dbReference>
<organism evidence="2 3">
    <name type="scientific">Portunus trituberculatus</name>
    <name type="common">Swimming crab</name>
    <name type="synonym">Neptunus trituberculatus</name>
    <dbReference type="NCBI Taxonomy" id="210409"/>
    <lineage>
        <taxon>Eukaryota</taxon>
        <taxon>Metazoa</taxon>
        <taxon>Ecdysozoa</taxon>
        <taxon>Arthropoda</taxon>
        <taxon>Crustacea</taxon>
        <taxon>Multicrustacea</taxon>
        <taxon>Malacostraca</taxon>
        <taxon>Eumalacostraca</taxon>
        <taxon>Eucarida</taxon>
        <taxon>Decapoda</taxon>
        <taxon>Pleocyemata</taxon>
        <taxon>Brachyura</taxon>
        <taxon>Eubrachyura</taxon>
        <taxon>Portunoidea</taxon>
        <taxon>Portunidae</taxon>
        <taxon>Portuninae</taxon>
        <taxon>Portunus</taxon>
    </lineage>
</organism>
<accession>A0A5B7H6N2</accession>
<gene>
    <name evidence="2" type="ORF">E2C01_059418</name>
</gene>
<comment type="caution">
    <text evidence="2">The sequence shown here is derived from an EMBL/GenBank/DDBJ whole genome shotgun (WGS) entry which is preliminary data.</text>
</comment>
<sequence>MMMKMMKLEHHSSNFPSHQQLQEQDATIPRTETQDTENITRTEHFPRTTTTTTTTTYLVPHNTSSLPLPCPPPFLTHL</sequence>
<feature type="compositionally biased region" description="Pro residues" evidence="1">
    <location>
        <begin position="68"/>
        <end position="78"/>
    </location>
</feature>
<dbReference type="EMBL" id="VSRR010023157">
    <property type="protein sequence ID" value="MPC65285.1"/>
    <property type="molecule type" value="Genomic_DNA"/>
</dbReference>
<protein>
    <submittedName>
        <fullName evidence="2">Uncharacterized protein</fullName>
    </submittedName>
</protein>
<feature type="region of interest" description="Disordered" evidence="1">
    <location>
        <begin position="1"/>
        <end position="78"/>
    </location>
</feature>